<dbReference type="Proteomes" id="UP000799777">
    <property type="component" value="Unassembled WGS sequence"/>
</dbReference>
<comment type="caution">
    <text evidence="2">The sequence shown here is derived from an EMBL/GenBank/DDBJ whole genome shotgun (WGS) entry which is preliminary data.</text>
</comment>
<dbReference type="AlphaFoldDB" id="A0A9P4HI15"/>
<evidence type="ECO:0000313" key="3">
    <source>
        <dbReference type="Proteomes" id="UP000799777"/>
    </source>
</evidence>
<dbReference type="OrthoDB" id="5272396at2759"/>
<evidence type="ECO:0000313" key="2">
    <source>
        <dbReference type="EMBL" id="KAF2033607.1"/>
    </source>
</evidence>
<dbReference type="EMBL" id="ML978165">
    <property type="protein sequence ID" value="KAF2033607.1"/>
    <property type="molecule type" value="Genomic_DNA"/>
</dbReference>
<gene>
    <name evidence="2" type="ORF">EK21DRAFT_108742</name>
</gene>
<proteinExistence type="predicted"/>
<name>A0A9P4HI15_9PLEO</name>
<evidence type="ECO:0000256" key="1">
    <source>
        <dbReference type="SAM" id="MobiDB-lite"/>
    </source>
</evidence>
<keyword evidence="3" id="KW-1185">Reference proteome</keyword>
<accession>A0A9P4HI15</accession>
<protein>
    <submittedName>
        <fullName evidence="2">Uncharacterized protein</fullName>
    </submittedName>
</protein>
<feature type="region of interest" description="Disordered" evidence="1">
    <location>
        <begin position="119"/>
        <end position="138"/>
    </location>
</feature>
<sequence>MVRIKASGKAPASQWLAELDERTGSGMTPIVIATLPSEPDRCFFIDVACRRSSSSAPEITFMLAERRNALTTVDIKWEPSPKAKNGTSFLDLPKEVRDMIYQEISGDLKREGLRWEQTAPVQRQEDGEIARSSTDKASAIVEGHSTSQNGRRIVKRPAIFADCAIMRTCRQIHAEFAPVLYASPFQLYTRYGKIHYIASIPISSLYVGLVRSVLIIQTCLNDAGLDESWSEQLQLATRLHKLVPNATCIRLGWYITTTSNDPWTLTSRNPQAWEATVRAAQGAIKRVKKNASAPLIVPHNFEVVQVKGIVNNGHSWPNQYCEVESRATPIAEAVRSLRAKQLLRRSQRTR</sequence>
<organism evidence="2 3">
    <name type="scientific">Setomelanomma holmii</name>
    <dbReference type="NCBI Taxonomy" id="210430"/>
    <lineage>
        <taxon>Eukaryota</taxon>
        <taxon>Fungi</taxon>
        <taxon>Dikarya</taxon>
        <taxon>Ascomycota</taxon>
        <taxon>Pezizomycotina</taxon>
        <taxon>Dothideomycetes</taxon>
        <taxon>Pleosporomycetidae</taxon>
        <taxon>Pleosporales</taxon>
        <taxon>Pleosporineae</taxon>
        <taxon>Phaeosphaeriaceae</taxon>
        <taxon>Setomelanomma</taxon>
    </lineage>
</organism>
<reference evidence="2" key="1">
    <citation type="journal article" date="2020" name="Stud. Mycol.">
        <title>101 Dothideomycetes genomes: a test case for predicting lifestyles and emergence of pathogens.</title>
        <authorList>
            <person name="Haridas S."/>
            <person name="Albert R."/>
            <person name="Binder M."/>
            <person name="Bloem J."/>
            <person name="Labutti K."/>
            <person name="Salamov A."/>
            <person name="Andreopoulos B."/>
            <person name="Baker S."/>
            <person name="Barry K."/>
            <person name="Bills G."/>
            <person name="Bluhm B."/>
            <person name="Cannon C."/>
            <person name="Castanera R."/>
            <person name="Culley D."/>
            <person name="Daum C."/>
            <person name="Ezra D."/>
            <person name="Gonzalez J."/>
            <person name="Henrissat B."/>
            <person name="Kuo A."/>
            <person name="Liang C."/>
            <person name="Lipzen A."/>
            <person name="Lutzoni F."/>
            <person name="Magnuson J."/>
            <person name="Mondo S."/>
            <person name="Nolan M."/>
            <person name="Ohm R."/>
            <person name="Pangilinan J."/>
            <person name="Park H.-J."/>
            <person name="Ramirez L."/>
            <person name="Alfaro M."/>
            <person name="Sun H."/>
            <person name="Tritt A."/>
            <person name="Yoshinaga Y."/>
            <person name="Zwiers L.-H."/>
            <person name="Turgeon B."/>
            <person name="Goodwin S."/>
            <person name="Spatafora J."/>
            <person name="Crous P."/>
            <person name="Grigoriev I."/>
        </authorList>
    </citation>
    <scope>NUCLEOTIDE SEQUENCE</scope>
    <source>
        <strain evidence="2">CBS 110217</strain>
    </source>
</reference>